<gene>
    <name evidence="1" type="ORF">DPMN_017420</name>
</gene>
<organism evidence="1 2">
    <name type="scientific">Dreissena polymorpha</name>
    <name type="common">Zebra mussel</name>
    <name type="synonym">Mytilus polymorpha</name>
    <dbReference type="NCBI Taxonomy" id="45954"/>
    <lineage>
        <taxon>Eukaryota</taxon>
        <taxon>Metazoa</taxon>
        <taxon>Spiralia</taxon>
        <taxon>Lophotrochozoa</taxon>
        <taxon>Mollusca</taxon>
        <taxon>Bivalvia</taxon>
        <taxon>Autobranchia</taxon>
        <taxon>Heteroconchia</taxon>
        <taxon>Euheterodonta</taxon>
        <taxon>Imparidentia</taxon>
        <taxon>Neoheterodontei</taxon>
        <taxon>Myida</taxon>
        <taxon>Dreissenoidea</taxon>
        <taxon>Dreissenidae</taxon>
        <taxon>Dreissena</taxon>
    </lineage>
</organism>
<dbReference type="AlphaFoldDB" id="A0A9D4NGG3"/>
<reference evidence="1" key="1">
    <citation type="journal article" date="2019" name="bioRxiv">
        <title>The Genome of the Zebra Mussel, Dreissena polymorpha: A Resource for Invasive Species Research.</title>
        <authorList>
            <person name="McCartney M.A."/>
            <person name="Auch B."/>
            <person name="Kono T."/>
            <person name="Mallez S."/>
            <person name="Zhang Y."/>
            <person name="Obille A."/>
            <person name="Becker A."/>
            <person name="Abrahante J.E."/>
            <person name="Garbe J."/>
            <person name="Badalamenti J.P."/>
            <person name="Herman A."/>
            <person name="Mangelson H."/>
            <person name="Liachko I."/>
            <person name="Sullivan S."/>
            <person name="Sone E.D."/>
            <person name="Koren S."/>
            <person name="Silverstein K.A.T."/>
            <person name="Beckman K.B."/>
            <person name="Gohl D.M."/>
        </authorList>
    </citation>
    <scope>NUCLEOTIDE SEQUENCE</scope>
    <source>
        <strain evidence="1">Duluth1</strain>
        <tissue evidence="1">Whole animal</tissue>
    </source>
</reference>
<accession>A0A9D4NGG3</accession>
<dbReference type="EMBL" id="JAIWYP010000001">
    <property type="protein sequence ID" value="KAH3893274.1"/>
    <property type="molecule type" value="Genomic_DNA"/>
</dbReference>
<protein>
    <submittedName>
        <fullName evidence="1">Uncharacterized protein</fullName>
    </submittedName>
</protein>
<evidence type="ECO:0000313" key="1">
    <source>
        <dbReference type="EMBL" id="KAH3893274.1"/>
    </source>
</evidence>
<evidence type="ECO:0000313" key="2">
    <source>
        <dbReference type="Proteomes" id="UP000828390"/>
    </source>
</evidence>
<reference evidence="1" key="2">
    <citation type="submission" date="2020-11" db="EMBL/GenBank/DDBJ databases">
        <authorList>
            <person name="McCartney M.A."/>
            <person name="Auch B."/>
            <person name="Kono T."/>
            <person name="Mallez S."/>
            <person name="Becker A."/>
            <person name="Gohl D.M."/>
            <person name="Silverstein K.A.T."/>
            <person name="Koren S."/>
            <person name="Bechman K.B."/>
            <person name="Herman A."/>
            <person name="Abrahante J.E."/>
            <person name="Garbe J."/>
        </authorList>
    </citation>
    <scope>NUCLEOTIDE SEQUENCE</scope>
    <source>
        <strain evidence="1">Duluth1</strain>
        <tissue evidence="1">Whole animal</tissue>
    </source>
</reference>
<proteinExistence type="predicted"/>
<keyword evidence="2" id="KW-1185">Reference proteome</keyword>
<name>A0A9D4NGG3_DREPO</name>
<dbReference type="Proteomes" id="UP000828390">
    <property type="component" value="Unassembled WGS sequence"/>
</dbReference>
<sequence>MPPTALKRKQGPLFTLTSRRRPIGMNLFRPGLLIRCTLTSLSAGTFNYDRTYYATFCLAPFGRTRCTLTSRPLADKQEFSHGSELVHAELTLAAYRDKLVAARGFN</sequence>
<comment type="caution">
    <text evidence="1">The sequence shown here is derived from an EMBL/GenBank/DDBJ whole genome shotgun (WGS) entry which is preliminary data.</text>
</comment>